<gene>
    <name evidence="2" type="ORF">PVAP13_6KG414075</name>
</gene>
<evidence type="ECO:0000313" key="3">
    <source>
        <dbReference type="Proteomes" id="UP000823388"/>
    </source>
</evidence>
<accession>A0A8T0RI58</accession>
<dbReference type="EMBL" id="CM029047">
    <property type="protein sequence ID" value="KAG2585802.1"/>
    <property type="molecule type" value="Genomic_DNA"/>
</dbReference>
<dbReference type="Proteomes" id="UP000823388">
    <property type="component" value="Chromosome 6K"/>
</dbReference>
<reference evidence="2" key="1">
    <citation type="submission" date="2020-05" db="EMBL/GenBank/DDBJ databases">
        <title>WGS assembly of Panicum virgatum.</title>
        <authorList>
            <person name="Lovell J.T."/>
            <person name="Jenkins J."/>
            <person name="Shu S."/>
            <person name="Juenger T.E."/>
            <person name="Schmutz J."/>
        </authorList>
    </citation>
    <scope>NUCLEOTIDE SEQUENCE</scope>
    <source>
        <strain evidence="2">AP13</strain>
    </source>
</reference>
<sequence>MARPWRGGQPWRRADKGEPAAAAQTGREGRGVLGFSMGVDGLYGARESRSTAGSKRTAVIEEKGVGAAGLNGPRASRPGQGASSSSCCWADRAKWALAMDLLLGRAASPRCTSRRAARQLLAGPKA</sequence>
<keyword evidence="3" id="KW-1185">Reference proteome</keyword>
<evidence type="ECO:0000313" key="2">
    <source>
        <dbReference type="EMBL" id="KAG2585802.1"/>
    </source>
</evidence>
<feature type="region of interest" description="Disordered" evidence="1">
    <location>
        <begin position="1"/>
        <end position="32"/>
    </location>
</feature>
<proteinExistence type="predicted"/>
<organism evidence="2 3">
    <name type="scientific">Panicum virgatum</name>
    <name type="common">Blackwell switchgrass</name>
    <dbReference type="NCBI Taxonomy" id="38727"/>
    <lineage>
        <taxon>Eukaryota</taxon>
        <taxon>Viridiplantae</taxon>
        <taxon>Streptophyta</taxon>
        <taxon>Embryophyta</taxon>
        <taxon>Tracheophyta</taxon>
        <taxon>Spermatophyta</taxon>
        <taxon>Magnoliopsida</taxon>
        <taxon>Liliopsida</taxon>
        <taxon>Poales</taxon>
        <taxon>Poaceae</taxon>
        <taxon>PACMAD clade</taxon>
        <taxon>Panicoideae</taxon>
        <taxon>Panicodae</taxon>
        <taxon>Paniceae</taxon>
        <taxon>Panicinae</taxon>
        <taxon>Panicum</taxon>
        <taxon>Panicum sect. Hiantes</taxon>
    </lineage>
</organism>
<comment type="caution">
    <text evidence="2">The sequence shown here is derived from an EMBL/GenBank/DDBJ whole genome shotgun (WGS) entry which is preliminary data.</text>
</comment>
<protein>
    <submittedName>
        <fullName evidence="2">Uncharacterized protein</fullName>
    </submittedName>
</protein>
<evidence type="ECO:0000256" key="1">
    <source>
        <dbReference type="SAM" id="MobiDB-lite"/>
    </source>
</evidence>
<dbReference type="AlphaFoldDB" id="A0A8T0RI58"/>
<name>A0A8T0RI58_PANVG</name>